<reference evidence="2 3" key="1">
    <citation type="submission" date="2023-01" db="EMBL/GenBank/DDBJ databases">
        <authorList>
            <person name="Yoon J.-W."/>
        </authorList>
    </citation>
    <scope>NUCLEOTIDE SEQUENCE [LARGE SCALE GENOMIC DNA]</scope>
    <source>
        <strain evidence="2 3">KMU-50</strain>
    </source>
</reference>
<dbReference type="InterPro" id="IPR016181">
    <property type="entry name" value="Acyl_CoA_acyltransferase"/>
</dbReference>
<evidence type="ECO:0000259" key="1">
    <source>
        <dbReference type="PROSITE" id="PS51186"/>
    </source>
</evidence>
<gene>
    <name evidence="2" type="ORF">O2N63_12660</name>
</gene>
<dbReference type="PANTHER" id="PTHR43792">
    <property type="entry name" value="GNAT FAMILY, PUTATIVE (AFU_ORTHOLOGUE AFUA_3G00765)-RELATED-RELATED"/>
    <property type="match status" value="1"/>
</dbReference>
<dbReference type="PROSITE" id="PS51186">
    <property type="entry name" value="GNAT"/>
    <property type="match status" value="1"/>
</dbReference>
<proteinExistence type="predicted"/>
<dbReference type="Gene3D" id="3.40.630.30">
    <property type="match status" value="1"/>
</dbReference>
<dbReference type="PANTHER" id="PTHR43792:SF9">
    <property type="entry name" value="RIBOSOMAL-PROTEIN-ALANINE ACETYLTRANSFERASE"/>
    <property type="match status" value="1"/>
</dbReference>
<dbReference type="SUPFAM" id="SSF55729">
    <property type="entry name" value="Acyl-CoA N-acyltransferases (Nat)"/>
    <property type="match status" value="1"/>
</dbReference>
<dbReference type="Pfam" id="PF13302">
    <property type="entry name" value="Acetyltransf_3"/>
    <property type="match status" value="1"/>
</dbReference>
<dbReference type="InterPro" id="IPR051531">
    <property type="entry name" value="N-acetyltransferase"/>
</dbReference>
<evidence type="ECO:0000313" key="3">
    <source>
        <dbReference type="Proteomes" id="UP001528040"/>
    </source>
</evidence>
<accession>A0ABT4W534</accession>
<organism evidence="2 3">
    <name type="scientific">Aliiroseovarius salicola</name>
    <dbReference type="NCBI Taxonomy" id="3009082"/>
    <lineage>
        <taxon>Bacteria</taxon>
        <taxon>Pseudomonadati</taxon>
        <taxon>Pseudomonadota</taxon>
        <taxon>Alphaproteobacteria</taxon>
        <taxon>Rhodobacterales</taxon>
        <taxon>Paracoccaceae</taxon>
        <taxon>Aliiroseovarius</taxon>
    </lineage>
</organism>
<protein>
    <submittedName>
        <fullName evidence="2">GNAT family N-acetyltransferase</fullName>
    </submittedName>
</protein>
<name>A0ABT4W534_9RHOB</name>
<dbReference type="InterPro" id="IPR000182">
    <property type="entry name" value="GNAT_dom"/>
</dbReference>
<comment type="caution">
    <text evidence="2">The sequence shown here is derived from an EMBL/GenBank/DDBJ whole genome shotgun (WGS) entry which is preliminary data.</text>
</comment>
<dbReference type="EMBL" id="JAQIIO010000006">
    <property type="protein sequence ID" value="MDA5094937.1"/>
    <property type="molecule type" value="Genomic_DNA"/>
</dbReference>
<dbReference type="RefSeq" id="WP_271054644.1">
    <property type="nucleotide sequence ID" value="NZ_JAQIIO010000006.1"/>
</dbReference>
<keyword evidence="3" id="KW-1185">Reference proteome</keyword>
<evidence type="ECO:0000313" key="2">
    <source>
        <dbReference type="EMBL" id="MDA5094937.1"/>
    </source>
</evidence>
<dbReference type="Proteomes" id="UP001528040">
    <property type="component" value="Unassembled WGS sequence"/>
</dbReference>
<sequence>MTRLITDRLTMRCAQPSDLDALHMLVSNFEVVKMTSSWPWPADRAFTATRAVPFDKTLGVVGLVFHHDELVGSMGMTSTTGETPEMGYMFGSAHWGKGYATEMGRAMIVYCWEAFDWDEISACVFDDNEASDRVLVKLGFEFVGPCRGYSRARGKELPTRTYRLPRP</sequence>
<feature type="domain" description="N-acetyltransferase" evidence="1">
    <location>
        <begin position="9"/>
        <end position="167"/>
    </location>
</feature>